<evidence type="ECO:0000313" key="3">
    <source>
        <dbReference type="Proteomes" id="UP001501455"/>
    </source>
</evidence>
<evidence type="ECO:0000256" key="1">
    <source>
        <dbReference type="SAM" id="MobiDB-lite"/>
    </source>
</evidence>
<feature type="region of interest" description="Disordered" evidence="1">
    <location>
        <begin position="1"/>
        <end position="72"/>
    </location>
</feature>
<keyword evidence="3" id="KW-1185">Reference proteome</keyword>
<dbReference type="Proteomes" id="UP001501455">
    <property type="component" value="Unassembled WGS sequence"/>
</dbReference>
<name>A0ABP6UHT7_9ACTN</name>
<protein>
    <submittedName>
        <fullName evidence="2">Uncharacterized protein</fullName>
    </submittedName>
</protein>
<organism evidence="2 3">
    <name type="scientific">Streptomyces prasinosporus</name>
    <dbReference type="NCBI Taxonomy" id="68256"/>
    <lineage>
        <taxon>Bacteria</taxon>
        <taxon>Bacillati</taxon>
        <taxon>Actinomycetota</taxon>
        <taxon>Actinomycetes</taxon>
        <taxon>Kitasatosporales</taxon>
        <taxon>Streptomycetaceae</taxon>
        <taxon>Streptomyces</taxon>
        <taxon>Streptomyces albogriseolus group</taxon>
    </lineage>
</organism>
<reference evidence="3" key="1">
    <citation type="journal article" date="2019" name="Int. J. Syst. Evol. Microbiol.">
        <title>The Global Catalogue of Microorganisms (GCM) 10K type strain sequencing project: providing services to taxonomists for standard genome sequencing and annotation.</title>
        <authorList>
            <consortium name="The Broad Institute Genomics Platform"/>
            <consortium name="The Broad Institute Genome Sequencing Center for Infectious Disease"/>
            <person name="Wu L."/>
            <person name="Ma J."/>
        </authorList>
    </citation>
    <scope>NUCLEOTIDE SEQUENCE [LARGE SCALE GENOMIC DNA]</scope>
    <source>
        <strain evidence="3">JCM 4816</strain>
    </source>
</reference>
<evidence type="ECO:0000313" key="2">
    <source>
        <dbReference type="EMBL" id="GAA3506293.1"/>
    </source>
</evidence>
<sequence length="72" mass="7145">MPDFGGPGGRTASEGTVAGRARPACVAGVATRGRAGARRSLPAVPVSGTGMSVAKWPAGASETGPSESFRFR</sequence>
<accession>A0ABP6UHT7</accession>
<comment type="caution">
    <text evidence="2">The sequence shown here is derived from an EMBL/GenBank/DDBJ whole genome shotgun (WGS) entry which is preliminary data.</text>
</comment>
<dbReference type="EMBL" id="BAAAXF010000090">
    <property type="protein sequence ID" value="GAA3506293.1"/>
    <property type="molecule type" value="Genomic_DNA"/>
</dbReference>
<proteinExistence type="predicted"/>
<gene>
    <name evidence="2" type="ORF">GCM10019016_134080</name>
</gene>